<feature type="domain" description="EamA" evidence="6">
    <location>
        <begin position="8"/>
        <end position="145"/>
    </location>
</feature>
<sequence length="311" mass="34134">MPAMLKIVGIFLSFLGALMLSLGSLMAKLTQRTTASQINYLAYWFSFIIFLPVYNCQSRRGHKSGSSVSMKQSAFTAVFLLSHVVSSGCTFAAMQYIKAVGDVLALCGLYPMWTLLMSRIFLKEKVWIWELIIALLVIAGVVLIARPSFLFGGITEPENNDQAIGVVFCLVSSIFTALTIVTAKKLVKNDFLSTQMFLSGIVGIAALFIFLSPLPDQLFVPCLSDMGFVFSGGFFICFSRFFVLTAVRYEKPGTVMIAYSSQIVVSYLFDALILRYDLQPLSLLGGALVLSGIIVPIAIKLKNSRNLDIAN</sequence>
<evidence type="ECO:0000313" key="8">
    <source>
        <dbReference type="Proteomes" id="UP001642483"/>
    </source>
</evidence>
<dbReference type="PANTHER" id="PTHR22911">
    <property type="entry name" value="ACYL-MALONYL CONDENSING ENZYME-RELATED"/>
    <property type="match status" value="1"/>
</dbReference>
<dbReference type="PANTHER" id="PTHR22911:SF6">
    <property type="entry name" value="SOLUTE CARRIER FAMILY 35 MEMBER G1"/>
    <property type="match status" value="1"/>
</dbReference>
<keyword evidence="4 5" id="KW-0472">Membrane</keyword>
<evidence type="ECO:0000256" key="3">
    <source>
        <dbReference type="ARBA" id="ARBA00022989"/>
    </source>
</evidence>
<dbReference type="Proteomes" id="UP001642483">
    <property type="component" value="Unassembled WGS sequence"/>
</dbReference>
<dbReference type="InterPro" id="IPR037185">
    <property type="entry name" value="EmrE-like"/>
</dbReference>
<proteinExistence type="predicted"/>
<protein>
    <recommendedName>
        <fullName evidence="6">EamA domain-containing protein</fullName>
    </recommendedName>
</protein>
<evidence type="ECO:0000256" key="2">
    <source>
        <dbReference type="ARBA" id="ARBA00022692"/>
    </source>
</evidence>
<evidence type="ECO:0000313" key="7">
    <source>
        <dbReference type="EMBL" id="CAK8674329.1"/>
    </source>
</evidence>
<reference evidence="7 8" key="1">
    <citation type="submission" date="2024-02" db="EMBL/GenBank/DDBJ databases">
        <authorList>
            <person name="Daric V."/>
            <person name="Darras S."/>
        </authorList>
    </citation>
    <scope>NUCLEOTIDE SEQUENCE [LARGE SCALE GENOMIC DNA]</scope>
</reference>
<feature type="transmembrane region" description="Helical" evidence="5">
    <location>
        <begin position="254"/>
        <end position="274"/>
    </location>
</feature>
<gene>
    <name evidence="7" type="ORF">CVLEPA_LOCUS4037</name>
</gene>
<evidence type="ECO:0000256" key="4">
    <source>
        <dbReference type="ARBA" id="ARBA00023136"/>
    </source>
</evidence>
<evidence type="ECO:0000256" key="1">
    <source>
        <dbReference type="ARBA" id="ARBA00004141"/>
    </source>
</evidence>
<keyword evidence="3 5" id="KW-1133">Transmembrane helix</keyword>
<dbReference type="SUPFAM" id="SSF103481">
    <property type="entry name" value="Multidrug resistance efflux transporter EmrE"/>
    <property type="match status" value="2"/>
</dbReference>
<feature type="domain" description="EamA" evidence="6">
    <location>
        <begin position="164"/>
        <end position="295"/>
    </location>
</feature>
<accession>A0ABP0F7B7</accession>
<comment type="caution">
    <text evidence="7">The sequence shown here is derived from an EMBL/GenBank/DDBJ whole genome shotgun (WGS) entry which is preliminary data.</text>
</comment>
<feature type="transmembrane region" description="Helical" evidence="5">
    <location>
        <begin position="226"/>
        <end position="247"/>
    </location>
</feature>
<feature type="transmembrane region" description="Helical" evidence="5">
    <location>
        <begin position="74"/>
        <end position="97"/>
    </location>
</feature>
<organism evidence="7 8">
    <name type="scientific">Clavelina lepadiformis</name>
    <name type="common">Light-bulb sea squirt</name>
    <name type="synonym">Ascidia lepadiformis</name>
    <dbReference type="NCBI Taxonomy" id="159417"/>
    <lineage>
        <taxon>Eukaryota</taxon>
        <taxon>Metazoa</taxon>
        <taxon>Chordata</taxon>
        <taxon>Tunicata</taxon>
        <taxon>Ascidiacea</taxon>
        <taxon>Aplousobranchia</taxon>
        <taxon>Clavelinidae</taxon>
        <taxon>Clavelina</taxon>
    </lineage>
</organism>
<name>A0ABP0F7B7_CLALP</name>
<feature type="transmembrane region" description="Helical" evidence="5">
    <location>
        <begin position="103"/>
        <end position="122"/>
    </location>
</feature>
<feature type="transmembrane region" description="Helical" evidence="5">
    <location>
        <begin position="280"/>
        <end position="299"/>
    </location>
</feature>
<dbReference type="InterPro" id="IPR000620">
    <property type="entry name" value="EamA_dom"/>
</dbReference>
<feature type="transmembrane region" description="Helical" evidence="5">
    <location>
        <begin position="163"/>
        <end position="183"/>
    </location>
</feature>
<dbReference type="EMBL" id="CAWYQH010000013">
    <property type="protein sequence ID" value="CAK8674329.1"/>
    <property type="molecule type" value="Genomic_DNA"/>
</dbReference>
<keyword evidence="8" id="KW-1185">Reference proteome</keyword>
<feature type="transmembrane region" description="Helical" evidence="5">
    <location>
        <begin position="129"/>
        <end position="151"/>
    </location>
</feature>
<evidence type="ECO:0000256" key="5">
    <source>
        <dbReference type="SAM" id="Phobius"/>
    </source>
</evidence>
<feature type="transmembrane region" description="Helical" evidence="5">
    <location>
        <begin position="195"/>
        <end position="214"/>
    </location>
</feature>
<comment type="subcellular location">
    <subcellularLocation>
        <location evidence="1">Membrane</location>
        <topology evidence="1">Multi-pass membrane protein</topology>
    </subcellularLocation>
</comment>
<keyword evidence="2 5" id="KW-0812">Transmembrane</keyword>
<dbReference type="Pfam" id="PF00892">
    <property type="entry name" value="EamA"/>
    <property type="match status" value="2"/>
</dbReference>
<feature type="transmembrane region" description="Helical" evidence="5">
    <location>
        <begin position="37"/>
        <end position="54"/>
    </location>
</feature>
<evidence type="ECO:0000259" key="6">
    <source>
        <dbReference type="Pfam" id="PF00892"/>
    </source>
</evidence>